<dbReference type="STRING" id="1408416.GCA_000702765_00738"/>
<dbReference type="GO" id="GO:0009318">
    <property type="term" value="C:exodeoxyribonuclease VII complex"/>
    <property type="evidence" value="ECO:0007669"/>
    <property type="project" value="UniProtKB-UniRule"/>
</dbReference>
<comment type="catalytic activity">
    <reaction evidence="5 6">
        <text>Exonucleolytic cleavage in either 5'- to 3'- or 3'- to 5'-direction to yield nucleoside 5'-phosphates.</text>
        <dbReference type="EC" id="3.1.11.6"/>
    </reaction>
</comment>
<evidence type="ECO:0000313" key="10">
    <source>
        <dbReference type="Proteomes" id="UP000290909"/>
    </source>
</evidence>
<dbReference type="InterPro" id="IPR003753">
    <property type="entry name" value="Exonuc_VII_L"/>
</dbReference>
<comment type="function">
    <text evidence="5">Bidirectionally degrades single-stranded DNA into large acid-insoluble oligonucleotides, which are then degraded further into small acid-soluble oligonucleotides.</text>
</comment>
<evidence type="ECO:0000259" key="7">
    <source>
        <dbReference type="Pfam" id="PF02601"/>
    </source>
</evidence>
<evidence type="ECO:0000256" key="5">
    <source>
        <dbReference type="HAMAP-Rule" id="MF_00378"/>
    </source>
</evidence>
<dbReference type="NCBIfam" id="TIGR00237">
    <property type="entry name" value="xseA"/>
    <property type="match status" value="1"/>
</dbReference>
<sequence>MQQQYLTVTALTTYLKVKLENDPHLKKILLKGEISNFKRHSSGHLYFSLKDEKAQISAMMFSTYTKNLSFEPKDGDKVLVEGYISLYEARGTYSLSIYSLTLDGIGELYMKYEKLKKDFEALGYFDQVHKKPIPKYPKAIGVITSPTGAVIQDIKTTVERRYLLTKIILYPALVQGEGSKEDLVKKIKRANLDNEVDVIILGRGGGSIEDLWSFNEPEVVMAIFESKIPIITAIGHETDTTLSDYVGDLRAPTPTAAAELTTPNVTDLLNEIKEKRRLLNYYMNEELKNLRQKLLHLDERLSISSPKSKIEQLTDKANQLTTNLHRNFSHKLNELTYIVTILSKRLLNPSEKLLNFKDRLNHLSIQMDQLYKNQIMKKTYELQRQTEKLKSVNPLAIMERGFGLVTKENKVLTSVKDIRVDDFIDIELKDGKVSTKVINKEVKSWAKN</sequence>
<feature type="domain" description="Exonuclease VII large subunit C-terminal" evidence="7">
    <location>
        <begin position="124"/>
        <end position="435"/>
    </location>
</feature>
<evidence type="ECO:0000256" key="3">
    <source>
        <dbReference type="ARBA" id="ARBA00022801"/>
    </source>
</evidence>
<comment type="similarity">
    <text evidence="5 6">Belongs to the XseA family.</text>
</comment>
<proteinExistence type="inferred from homology"/>
<dbReference type="KEGG" id="ahk:NCTC10172_00183"/>
<evidence type="ECO:0000256" key="4">
    <source>
        <dbReference type="ARBA" id="ARBA00022839"/>
    </source>
</evidence>
<evidence type="ECO:0000256" key="1">
    <source>
        <dbReference type="ARBA" id="ARBA00022490"/>
    </source>
</evidence>
<comment type="subcellular location">
    <subcellularLocation>
        <location evidence="5 6">Cytoplasm</location>
    </subcellularLocation>
</comment>
<dbReference type="PANTHER" id="PTHR30008">
    <property type="entry name" value="EXODEOXYRIBONUCLEASE 7 LARGE SUBUNIT"/>
    <property type="match status" value="1"/>
</dbReference>
<reference evidence="9 10" key="1">
    <citation type="submission" date="2019-01" db="EMBL/GenBank/DDBJ databases">
        <authorList>
            <consortium name="Pathogen Informatics"/>
        </authorList>
    </citation>
    <scope>NUCLEOTIDE SEQUENCE [LARGE SCALE GENOMIC DNA]</scope>
    <source>
        <strain evidence="9 10">NCTC10172</strain>
    </source>
</reference>
<evidence type="ECO:0000256" key="2">
    <source>
        <dbReference type="ARBA" id="ARBA00022722"/>
    </source>
</evidence>
<dbReference type="GO" id="GO:0005737">
    <property type="term" value="C:cytoplasm"/>
    <property type="evidence" value="ECO:0007669"/>
    <property type="project" value="UniProtKB-SubCell"/>
</dbReference>
<dbReference type="InterPro" id="IPR020579">
    <property type="entry name" value="Exonuc_VII_lsu_C"/>
</dbReference>
<dbReference type="EMBL" id="LR215050">
    <property type="protein sequence ID" value="VEU82176.1"/>
    <property type="molecule type" value="Genomic_DNA"/>
</dbReference>
<dbReference type="GO" id="GO:0003676">
    <property type="term" value="F:nucleic acid binding"/>
    <property type="evidence" value="ECO:0007669"/>
    <property type="project" value="InterPro"/>
</dbReference>
<dbReference type="PANTHER" id="PTHR30008:SF0">
    <property type="entry name" value="EXODEOXYRIBONUCLEASE 7 LARGE SUBUNIT"/>
    <property type="match status" value="1"/>
</dbReference>
<keyword evidence="4 5" id="KW-0269">Exonuclease</keyword>
<dbReference type="CDD" id="cd04489">
    <property type="entry name" value="ExoVII_LU_OBF"/>
    <property type="match status" value="1"/>
</dbReference>
<feature type="domain" description="OB-fold nucleic acid binding" evidence="8">
    <location>
        <begin position="6"/>
        <end position="99"/>
    </location>
</feature>
<accession>A0A449BI94</accession>
<dbReference type="Pfam" id="PF13742">
    <property type="entry name" value="tRNA_anti_2"/>
    <property type="match status" value="1"/>
</dbReference>
<dbReference type="HAMAP" id="MF_00378">
    <property type="entry name" value="Exonuc_7_L"/>
    <property type="match status" value="1"/>
</dbReference>
<dbReference type="InterPro" id="IPR025824">
    <property type="entry name" value="OB-fold_nuc-bd_dom"/>
</dbReference>
<dbReference type="GO" id="GO:0006308">
    <property type="term" value="P:DNA catabolic process"/>
    <property type="evidence" value="ECO:0007669"/>
    <property type="project" value="UniProtKB-UniRule"/>
</dbReference>
<gene>
    <name evidence="5 9" type="primary">xseA</name>
    <name evidence="9" type="ORF">NCTC10172_00183</name>
</gene>
<keyword evidence="10" id="KW-1185">Reference proteome</keyword>
<evidence type="ECO:0000313" key="9">
    <source>
        <dbReference type="EMBL" id="VEU82176.1"/>
    </source>
</evidence>
<organism evidence="9 10">
    <name type="scientific">Acholeplasma hippikon</name>
    <dbReference type="NCBI Taxonomy" id="264636"/>
    <lineage>
        <taxon>Bacteria</taxon>
        <taxon>Bacillati</taxon>
        <taxon>Mycoplasmatota</taxon>
        <taxon>Mollicutes</taxon>
        <taxon>Acholeplasmatales</taxon>
        <taxon>Acholeplasmataceae</taxon>
        <taxon>Acholeplasma</taxon>
    </lineage>
</organism>
<dbReference type="EC" id="3.1.11.6" evidence="5"/>
<dbReference type="AlphaFoldDB" id="A0A449BI94"/>
<evidence type="ECO:0000259" key="8">
    <source>
        <dbReference type="Pfam" id="PF13742"/>
    </source>
</evidence>
<evidence type="ECO:0000256" key="6">
    <source>
        <dbReference type="RuleBase" id="RU004355"/>
    </source>
</evidence>
<dbReference type="GO" id="GO:0008855">
    <property type="term" value="F:exodeoxyribonuclease VII activity"/>
    <property type="evidence" value="ECO:0007669"/>
    <property type="project" value="UniProtKB-UniRule"/>
</dbReference>
<keyword evidence="2 5" id="KW-0540">Nuclease</keyword>
<dbReference type="Proteomes" id="UP000290909">
    <property type="component" value="Chromosome"/>
</dbReference>
<dbReference type="Pfam" id="PF02601">
    <property type="entry name" value="Exonuc_VII_L"/>
    <property type="match status" value="1"/>
</dbReference>
<comment type="subunit">
    <text evidence="5">Heterooligomer composed of large and small subunits.</text>
</comment>
<protein>
    <recommendedName>
        <fullName evidence="5">Exodeoxyribonuclease 7 large subunit</fullName>
        <ecNumber evidence="5">3.1.11.6</ecNumber>
    </recommendedName>
    <alternativeName>
        <fullName evidence="5">Exodeoxyribonuclease VII large subunit</fullName>
        <shortName evidence="5">Exonuclease VII large subunit</shortName>
    </alternativeName>
</protein>
<name>A0A449BI94_9MOLU</name>
<keyword evidence="3 5" id="KW-0378">Hydrolase</keyword>
<keyword evidence="1 5" id="KW-0963">Cytoplasm</keyword>